<organism evidence="1 2">
    <name type="scientific">Polaribacter marinaquae</name>
    <dbReference type="NCBI Taxonomy" id="1642819"/>
    <lineage>
        <taxon>Bacteria</taxon>
        <taxon>Pseudomonadati</taxon>
        <taxon>Bacteroidota</taxon>
        <taxon>Flavobacteriia</taxon>
        <taxon>Flavobacteriales</taxon>
        <taxon>Flavobacteriaceae</taxon>
    </lineage>
</organism>
<dbReference type="RefSeq" id="WP_340934970.1">
    <property type="nucleotide sequence ID" value="NZ_CP150496.1"/>
</dbReference>
<proteinExistence type="predicted"/>
<protein>
    <recommendedName>
        <fullName evidence="3">Lipocalin-like domain-containing protein</fullName>
    </recommendedName>
</protein>
<evidence type="ECO:0000313" key="2">
    <source>
        <dbReference type="Proteomes" id="UP001491088"/>
    </source>
</evidence>
<accession>A0ABZ2TXF9</accession>
<evidence type="ECO:0008006" key="3">
    <source>
        <dbReference type="Google" id="ProtNLM"/>
    </source>
</evidence>
<sequence>MKPTLILCCFLIIFSCNKEKTILEKPSFLIGKWIRVEKADSTLTLETWHKNFTGEGITLKGKDTTFYEQMEIINLKDTLYLKVTGVNETATLFKFTKQTDTSFICENLENEFPTKIKYYLENKLLKAEVSNNDFKIDFVFKKR</sequence>
<dbReference type="EMBL" id="CP150496">
    <property type="protein sequence ID" value="WYW56869.1"/>
    <property type="molecule type" value="Genomic_DNA"/>
</dbReference>
<dbReference type="Proteomes" id="UP001491088">
    <property type="component" value="Chromosome"/>
</dbReference>
<dbReference type="PROSITE" id="PS51257">
    <property type="entry name" value="PROKAR_LIPOPROTEIN"/>
    <property type="match status" value="1"/>
</dbReference>
<evidence type="ECO:0000313" key="1">
    <source>
        <dbReference type="EMBL" id="WYW56869.1"/>
    </source>
</evidence>
<keyword evidence="2" id="KW-1185">Reference proteome</keyword>
<name>A0ABZ2TXF9_9FLAO</name>
<gene>
    <name evidence="1" type="ORF">WG950_06385</name>
</gene>
<reference evidence="1 2" key="1">
    <citation type="submission" date="2024-03" db="EMBL/GenBank/DDBJ databases">
        <authorList>
            <person name="Cao K."/>
        </authorList>
    </citation>
    <scope>NUCLEOTIDE SEQUENCE [LARGE SCALE GENOMIC DNA]</scope>
    <source>
        <strain evidence="1 2">MCCC 1K00696</strain>
    </source>
</reference>